<dbReference type="Proteomes" id="UP000799421">
    <property type="component" value="Unassembled WGS sequence"/>
</dbReference>
<keyword evidence="4" id="KW-1185">Reference proteome</keyword>
<feature type="signal peptide" evidence="2">
    <location>
        <begin position="1"/>
        <end position="18"/>
    </location>
</feature>
<feature type="region of interest" description="Disordered" evidence="1">
    <location>
        <begin position="22"/>
        <end position="118"/>
    </location>
</feature>
<feature type="chain" id="PRO_5025623547" evidence="2">
    <location>
        <begin position="19"/>
        <end position="118"/>
    </location>
</feature>
<proteinExistence type="predicted"/>
<name>A0A6A7C853_9PEZI</name>
<sequence length="118" mass="13109">MHDIHLSVVLQLLRSSIANLTASPAEENGAGPSSGAENVKNKRKGRPVMKNGGKLPKYMYWFANEPIPRSPSPEDGEARPKEAKPEEAKPVAGGEQEKKRKKKKRRKKQEPIILCTLQ</sequence>
<feature type="compositionally biased region" description="Basic and acidic residues" evidence="1">
    <location>
        <begin position="76"/>
        <end position="89"/>
    </location>
</feature>
<evidence type="ECO:0000256" key="2">
    <source>
        <dbReference type="SAM" id="SignalP"/>
    </source>
</evidence>
<accession>A0A6A7C853</accession>
<protein>
    <submittedName>
        <fullName evidence="3">Uncharacterized protein</fullName>
    </submittedName>
</protein>
<reference evidence="3" key="1">
    <citation type="journal article" date="2020" name="Stud. Mycol.">
        <title>101 Dothideomycetes genomes: a test case for predicting lifestyles and emergence of pathogens.</title>
        <authorList>
            <person name="Haridas S."/>
            <person name="Albert R."/>
            <person name="Binder M."/>
            <person name="Bloem J."/>
            <person name="Labutti K."/>
            <person name="Salamov A."/>
            <person name="Andreopoulos B."/>
            <person name="Baker S."/>
            <person name="Barry K."/>
            <person name="Bills G."/>
            <person name="Bluhm B."/>
            <person name="Cannon C."/>
            <person name="Castanera R."/>
            <person name="Culley D."/>
            <person name="Daum C."/>
            <person name="Ezra D."/>
            <person name="Gonzalez J."/>
            <person name="Henrissat B."/>
            <person name="Kuo A."/>
            <person name="Liang C."/>
            <person name="Lipzen A."/>
            <person name="Lutzoni F."/>
            <person name="Magnuson J."/>
            <person name="Mondo S."/>
            <person name="Nolan M."/>
            <person name="Ohm R."/>
            <person name="Pangilinan J."/>
            <person name="Park H.-J."/>
            <person name="Ramirez L."/>
            <person name="Alfaro M."/>
            <person name="Sun H."/>
            <person name="Tritt A."/>
            <person name="Yoshinaga Y."/>
            <person name="Zwiers L.-H."/>
            <person name="Turgeon B."/>
            <person name="Goodwin S."/>
            <person name="Spatafora J."/>
            <person name="Crous P."/>
            <person name="Grigoriev I."/>
        </authorList>
    </citation>
    <scope>NUCLEOTIDE SEQUENCE</scope>
    <source>
        <strain evidence="3">CBS 480.64</strain>
    </source>
</reference>
<dbReference type="EMBL" id="MU005962">
    <property type="protein sequence ID" value="KAF2863249.1"/>
    <property type="molecule type" value="Genomic_DNA"/>
</dbReference>
<feature type="compositionally biased region" description="Basic residues" evidence="1">
    <location>
        <begin position="99"/>
        <end position="108"/>
    </location>
</feature>
<evidence type="ECO:0000313" key="4">
    <source>
        <dbReference type="Proteomes" id="UP000799421"/>
    </source>
</evidence>
<dbReference type="AlphaFoldDB" id="A0A6A7C853"/>
<keyword evidence="2" id="KW-0732">Signal</keyword>
<evidence type="ECO:0000313" key="3">
    <source>
        <dbReference type="EMBL" id="KAF2863249.1"/>
    </source>
</evidence>
<gene>
    <name evidence="3" type="ORF">K470DRAFT_268431</name>
</gene>
<evidence type="ECO:0000256" key="1">
    <source>
        <dbReference type="SAM" id="MobiDB-lite"/>
    </source>
</evidence>
<organism evidence="3 4">
    <name type="scientific">Piedraia hortae CBS 480.64</name>
    <dbReference type="NCBI Taxonomy" id="1314780"/>
    <lineage>
        <taxon>Eukaryota</taxon>
        <taxon>Fungi</taxon>
        <taxon>Dikarya</taxon>
        <taxon>Ascomycota</taxon>
        <taxon>Pezizomycotina</taxon>
        <taxon>Dothideomycetes</taxon>
        <taxon>Dothideomycetidae</taxon>
        <taxon>Capnodiales</taxon>
        <taxon>Piedraiaceae</taxon>
        <taxon>Piedraia</taxon>
    </lineage>
</organism>